<dbReference type="AlphaFoldDB" id="A0ABD0Y614"/>
<protein>
    <submittedName>
        <fullName evidence="3">Uncharacterized protein</fullName>
    </submittedName>
</protein>
<dbReference type="Gene3D" id="1.10.287.1490">
    <property type="match status" value="1"/>
</dbReference>
<proteinExistence type="predicted"/>
<feature type="region of interest" description="Disordered" evidence="2">
    <location>
        <begin position="306"/>
        <end position="335"/>
    </location>
</feature>
<reference evidence="3 4" key="1">
    <citation type="submission" date="2024-07" db="EMBL/GenBank/DDBJ databases">
        <title>Chromosome-level genome assembly of the water stick insect Ranatra chinensis (Heteroptera: Nepidae).</title>
        <authorList>
            <person name="Liu X."/>
        </authorList>
    </citation>
    <scope>NUCLEOTIDE SEQUENCE [LARGE SCALE GENOMIC DNA]</scope>
    <source>
        <strain evidence="3">Cailab_2021Rc</strain>
        <tissue evidence="3">Muscle</tissue>
    </source>
</reference>
<gene>
    <name evidence="3" type="ORF">AAG570_003181</name>
</gene>
<comment type="caution">
    <text evidence="3">The sequence shown here is derived from an EMBL/GenBank/DDBJ whole genome shotgun (WGS) entry which is preliminary data.</text>
</comment>
<evidence type="ECO:0000256" key="1">
    <source>
        <dbReference type="SAM" id="Coils"/>
    </source>
</evidence>
<evidence type="ECO:0000313" key="3">
    <source>
        <dbReference type="EMBL" id="KAL1122855.1"/>
    </source>
</evidence>
<dbReference type="Proteomes" id="UP001558652">
    <property type="component" value="Unassembled WGS sequence"/>
</dbReference>
<feature type="coiled-coil region" evidence="1">
    <location>
        <begin position="378"/>
        <end position="409"/>
    </location>
</feature>
<dbReference type="EMBL" id="JBFDAA010000013">
    <property type="protein sequence ID" value="KAL1122855.1"/>
    <property type="molecule type" value="Genomic_DNA"/>
</dbReference>
<evidence type="ECO:0000256" key="2">
    <source>
        <dbReference type="SAM" id="MobiDB-lite"/>
    </source>
</evidence>
<name>A0ABD0Y614_9HEMI</name>
<accession>A0ABD0Y614</accession>
<feature type="coiled-coil region" evidence="1">
    <location>
        <begin position="1"/>
        <end position="35"/>
    </location>
</feature>
<sequence>MAEEEKKKVEARQHANRLEALVHSYEQKNFELEEREMEVKYRLQMLENTMPALMMWNMWRMMCAMQGTTGGGSVQMGLPPGLRPESATVDSTKGINAKEEELLVKLKALETKLGNENRLLEESRLAEEGLRRKVRELETMLNRKDDDIIEILDRDPEEDVEVFEKLGKMARDRMDLDKRIKDLEMKEKLYQETLQQADTMFAEMEGGLTKQIREKDVELEEKESELQEIEAELVESQSRLKKASMFSEISEHLQEKIEALESEVTRLREDLNKRERERQALELEEKRLQKELQNCEEQLDSIKQTVEKPLRADLESEKRKSKALEGQLEAAEEEAVSKLKRQISRLTRDMLENDVTISELREEVQTLETTVGELRFSLKATKESREDLKKLLESEVERRDKTIEELRKSISEKPKKSLKEELEEVPKEMIEQEIVSSKGEFRRTSVEEVLAQESQQQQALEVIKEEAEEDVGEPVAEKPGIDESDAEMTEGERRLAIQPKAAIQQIESQVDSEATSLEIQSDEDLANRRDKRSVSIQTCFVQLQLNQNLLGR</sequence>
<organism evidence="3 4">
    <name type="scientific">Ranatra chinensis</name>
    <dbReference type="NCBI Taxonomy" id="642074"/>
    <lineage>
        <taxon>Eukaryota</taxon>
        <taxon>Metazoa</taxon>
        <taxon>Ecdysozoa</taxon>
        <taxon>Arthropoda</taxon>
        <taxon>Hexapoda</taxon>
        <taxon>Insecta</taxon>
        <taxon>Pterygota</taxon>
        <taxon>Neoptera</taxon>
        <taxon>Paraneoptera</taxon>
        <taxon>Hemiptera</taxon>
        <taxon>Heteroptera</taxon>
        <taxon>Panheteroptera</taxon>
        <taxon>Nepomorpha</taxon>
        <taxon>Nepidae</taxon>
        <taxon>Ranatrinae</taxon>
        <taxon>Ranatra</taxon>
    </lineage>
</organism>
<feature type="coiled-coil region" evidence="1">
    <location>
        <begin position="106"/>
        <end position="186"/>
    </location>
</feature>
<evidence type="ECO:0000313" key="4">
    <source>
        <dbReference type="Proteomes" id="UP001558652"/>
    </source>
</evidence>
<feature type="compositionally biased region" description="Basic and acidic residues" evidence="2">
    <location>
        <begin position="306"/>
        <end position="318"/>
    </location>
</feature>
<keyword evidence="4" id="KW-1185">Reference proteome</keyword>
<keyword evidence="1" id="KW-0175">Coiled coil</keyword>
<feature type="region of interest" description="Disordered" evidence="2">
    <location>
        <begin position="457"/>
        <end position="492"/>
    </location>
</feature>